<evidence type="ECO:0000256" key="5">
    <source>
        <dbReference type="ARBA" id="ARBA00022475"/>
    </source>
</evidence>
<evidence type="ECO:0000256" key="1">
    <source>
        <dbReference type="ARBA" id="ARBA00004418"/>
    </source>
</evidence>
<keyword evidence="8" id="KW-0732">Signal</keyword>
<keyword evidence="4 15" id="KW-0813">Transport</keyword>
<keyword evidence="6 15" id="KW-0679">Respiratory chain</keyword>
<evidence type="ECO:0000313" key="20">
    <source>
        <dbReference type="Proteomes" id="UP000177515"/>
    </source>
</evidence>
<evidence type="ECO:0000256" key="6">
    <source>
        <dbReference type="ARBA" id="ARBA00022660"/>
    </source>
</evidence>
<name>A0ABM6FG96_9BURK</name>
<dbReference type="InterPro" id="IPR002429">
    <property type="entry name" value="CcO_II-like_C"/>
</dbReference>
<dbReference type="PROSITE" id="PS50857">
    <property type="entry name" value="COX2_CUA"/>
    <property type="match status" value="1"/>
</dbReference>
<evidence type="ECO:0000256" key="10">
    <source>
        <dbReference type="ARBA" id="ARBA00022989"/>
    </source>
</evidence>
<keyword evidence="20" id="KW-1185">Reference proteome</keyword>
<gene>
    <name evidence="19" type="ORF">BKK80_31365</name>
</gene>
<feature type="transmembrane region" description="Helical" evidence="16">
    <location>
        <begin position="59"/>
        <end position="79"/>
    </location>
</feature>
<dbReference type="SUPFAM" id="SSF49503">
    <property type="entry name" value="Cupredoxins"/>
    <property type="match status" value="1"/>
</dbReference>
<evidence type="ECO:0000256" key="4">
    <source>
        <dbReference type="ARBA" id="ARBA00022448"/>
    </source>
</evidence>
<evidence type="ECO:0000256" key="9">
    <source>
        <dbReference type="ARBA" id="ARBA00022982"/>
    </source>
</evidence>
<evidence type="ECO:0000256" key="8">
    <source>
        <dbReference type="ARBA" id="ARBA00022729"/>
    </source>
</evidence>
<keyword evidence="13" id="KW-0564">Palmitate</keyword>
<dbReference type="NCBIfam" id="TIGR01433">
    <property type="entry name" value="CyoA"/>
    <property type="match status" value="1"/>
</dbReference>
<dbReference type="Gene3D" id="1.10.287.90">
    <property type="match status" value="1"/>
</dbReference>
<dbReference type="EMBL" id="CP017755">
    <property type="protein sequence ID" value="AOZ10970.1"/>
    <property type="molecule type" value="Genomic_DNA"/>
</dbReference>
<evidence type="ECO:0000256" key="14">
    <source>
        <dbReference type="ARBA" id="ARBA00023288"/>
    </source>
</evidence>
<evidence type="ECO:0000256" key="16">
    <source>
        <dbReference type="SAM" id="Phobius"/>
    </source>
</evidence>
<dbReference type="SUPFAM" id="SSF81464">
    <property type="entry name" value="Cytochrome c oxidase subunit II-like, transmembrane region"/>
    <property type="match status" value="1"/>
</dbReference>
<keyword evidence="7 16" id="KW-0812">Transmembrane</keyword>
<comment type="subcellular location">
    <subcellularLocation>
        <location evidence="2">Cell membrane</location>
        <topology evidence="2">Multi-pass membrane protein</topology>
    </subcellularLocation>
    <subcellularLocation>
        <location evidence="1">Periplasm</location>
    </subcellularLocation>
</comment>
<sequence length="285" mass="31915">MNPKGAVGEQEKGLILVALFLMLLVVVPVIVLTLYFGWRYRETNTQATYAPKWSHSTPIEIVVWSIPCVIVAVLAVLIWKTTHELDPYKPIASQTKPVRVDVIALNWKWLFIYPDYGVASVNRLQIPVDTPVEFRLTAESLMNSFFIPQLGSMVYAMAGMQTRLHLVANHTGTYHGLSAAYSGEGFSDMRFDAIASSRAEFDAWVAQARRSPLKLDPASYRELEQPSTRHPVTVYANATPALFEGVVNRFMRGPSGEDICRNDVRDTPFARVIAQRNGNQAAEEQ</sequence>
<dbReference type="Gene3D" id="2.60.40.420">
    <property type="entry name" value="Cupredoxins - blue copper proteins"/>
    <property type="match status" value="1"/>
</dbReference>
<keyword evidence="11 15" id="KW-0560">Oxidoreductase</keyword>
<feature type="domain" description="Cytochrome oxidase subunit II transmembrane region profile" evidence="18">
    <location>
        <begin position="1"/>
        <end position="89"/>
    </location>
</feature>
<protein>
    <recommendedName>
        <fullName evidence="15">Ubiquinol oxidase subunit 2</fullName>
    </recommendedName>
</protein>
<dbReference type="InterPro" id="IPR034227">
    <property type="entry name" value="CuRO_UO_II"/>
</dbReference>
<dbReference type="Pfam" id="PF00116">
    <property type="entry name" value="COX2"/>
    <property type="match status" value="1"/>
</dbReference>
<evidence type="ECO:0000313" key="19">
    <source>
        <dbReference type="EMBL" id="AOZ10970.1"/>
    </source>
</evidence>
<keyword evidence="5 15" id="KW-1003">Cell membrane</keyword>
<evidence type="ECO:0000256" key="7">
    <source>
        <dbReference type="ARBA" id="ARBA00022692"/>
    </source>
</evidence>
<evidence type="ECO:0000256" key="11">
    <source>
        <dbReference type="ARBA" id="ARBA00023002"/>
    </source>
</evidence>
<keyword evidence="10 16" id="KW-1133">Transmembrane helix</keyword>
<dbReference type="CDD" id="cd04212">
    <property type="entry name" value="CuRO_UO_II"/>
    <property type="match status" value="1"/>
</dbReference>
<dbReference type="InterPro" id="IPR036257">
    <property type="entry name" value="Cyt_c_oxidase_su2_TM_sf"/>
</dbReference>
<evidence type="ECO:0000256" key="12">
    <source>
        <dbReference type="ARBA" id="ARBA00023136"/>
    </source>
</evidence>
<comment type="similarity">
    <text evidence="3 15">Belongs to the cytochrome c oxidase subunit 2 family.</text>
</comment>
<evidence type="ECO:0000256" key="15">
    <source>
        <dbReference type="PIRNR" id="PIRNR000292"/>
    </source>
</evidence>
<dbReference type="PANTHER" id="PTHR22888">
    <property type="entry name" value="CYTOCHROME C OXIDASE, SUBUNIT II"/>
    <property type="match status" value="1"/>
</dbReference>
<dbReference type="Pfam" id="PF06481">
    <property type="entry name" value="COX_ARM"/>
    <property type="match status" value="1"/>
</dbReference>
<dbReference type="PANTHER" id="PTHR22888:SF18">
    <property type="entry name" value="CYTOCHROME BO(3) UBIQUINOL OXIDASE SUBUNIT 2"/>
    <property type="match status" value="1"/>
</dbReference>
<feature type="transmembrane region" description="Helical" evidence="16">
    <location>
        <begin position="14"/>
        <end position="38"/>
    </location>
</feature>
<keyword evidence="14" id="KW-0449">Lipoprotein</keyword>
<dbReference type="InterPro" id="IPR008972">
    <property type="entry name" value="Cupredoxin"/>
</dbReference>
<keyword evidence="9 15" id="KW-0249">Electron transport</keyword>
<evidence type="ECO:0000259" key="17">
    <source>
        <dbReference type="PROSITE" id="PS50857"/>
    </source>
</evidence>
<accession>A0ABM6FG96</accession>
<evidence type="ECO:0000256" key="3">
    <source>
        <dbReference type="ARBA" id="ARBA00007866"/>
    </source>
</evidence>
<organism evidence="19 20">
    <name type="scientific">Cupriavidus malaysiensis</name>
    <dbReference type="NCBI Taxonomy" id="367825"/>
    <lineage>
        <taxon>Bacteria</taxon>
        <taxon>Pseudomonadati</taxon>
        <taxon>Pseudomonadota</taxon>
        <taxon>Betaproteobacteria</taxon>
        <taxon>Burkholderiales</taxon>
        <taxon>Burkholderiaceae</taxon>
        <taxon>Cupriavidus</taxon>
    </lineage>
</organism>
<dbReference type="PROSITE" id="PS50999">
    <property type="entry name" value="COX2_TM"/>
    <property type="match status" value="1"/>
</dbReference>
<dbReference type="InterPro" id="IPR010514">
    <property type="entry name" value="COX_ARM"/>
</dbReference>
<dbReference type="InterPro" id="IPR045187">
    <property type="entry name" value="CcO_II"/>
</dbReference>
<dbReference type="InterPro" id="IPR006333">
    <property type="entry name" value="Cyt_o_ubiquinol_oxidase_su2"/>
</dbReference>
<feature type="domain" description="Cytochrome oxidase subunit II copper A binding" evidence="17">
    <location>
        <begin position="95"/>
        <end position="207"/>
    </location>
</feature>
<evidence type="ECO:0000259" key="18">
    <source>
        <dbReference type="PROSITE" id="PS50999"/>
    </source>
</evidence>
<dbReference type="Proteomes" id="UP000177515">
    <property type="component" value="Chromosome 2"/>
</dbReference>
<evidence type="ECO:0000256" key="13">
    <source>
        <dbReference type="ARBA" id="ARBA00023139"/>
    </source>
</evidence>
<keyword evidence="12 15" id="KW-0472">Membrane</keyword>
<reference evidence="19 20" key="1">
    <citation type="submission" date="2016-10" db="EMBL/GenBank/DDBJ databases">
        <title>Complete genome sequences of three Cupriavidus strains isolated from various Malaysian environments.</title>
        <authorList>
            <person name="Abdullah A.A.-A."/>
            <person name="Shafie N.A.H."/>
            <person name="Lau N.S."/>
        </authorList>
    </citation>
    <scope>NUCLEOTIDE SEQUENCE [LARGE SCALE GENOMIC DNA]</scope>
    <source>
        <strain evidence="19 20">USMAA1020</strain>
    </source>
</reference>
<proteinExistence type="inferred from homology"/>
<dbReference type="PIRSF" id="PIRSF000292">
    <property type="entry name" value="Ubi_od_II"/>
    <property type="match status" value="1"/>
</dbReference>
<evidence type="ECO:0000256" key="2">
    <source>
        <dbReference type="ARBA" id="ARBA00004651"/>
    </source>
</evidence>
<dbReference type="InterPro" id="IPR011759">
    <property type="entry name" value="Cyt_c_oxidase_su2_TM_dom"/>
</dbReference>